<dbReference type="PROSITE" id="PS50932">
    <property type="entry name" value="HTH_LACI_2"/>
    <property type="match status" value="1"/>
</dbReference>
<comment type="caution">
    <text evidence="5">The sequence shown here is derived from an EMBL/GenBank/DDBJ whole genome shotgun (WGS) entry which is preliminary data.</text>
</comment>
<dbReference type="Pfam" id="PF00356">
    <property type="entry name" value="LacI"/>
    <property type="match status" value="1"/>
</dbReference>
<evidence type="ECO:0000313" key="6">
    <source>
        <dbReference type="Proteomes" id="UP000617734"/>
    </source>
</evidence>
<dbReference type="GeneID" id="95352397"/>
<keyword evidence="6" id="KW-1185">Reference proteome</keyword>
<keyword evidence="1" id="KW-0805">Transcription regulation</keyword>
<dbReference type="InterPro" id="IPR000843">
    <property type="entry name" value="HTH_LacI"/>
</dbReference>
<proteinExistence type="predicted"/>
<dbReference type="PANTHER" id="PTHR30146">
    <property type="entry name" value="LACI-RELATED TRANSCRIPTIONAL REPRESSOR"/>
    <property type="match status" value="1"/>
</dbReference>
<dbReference type="InterPro" id="IPR028082">
    <property type="entry name" value="Peripla_BP_I"/>
</dbReference>
<dbReference type="GO" id="GO:0003700">
    <property type="term" value="F:DNA-binding transcription factor activity"/>
    <property type="evidence" value="ECO:0007669"/>
    <property type="project" value="TreeGrafter"/>
</dbReference>
<reference evidence="5" key="1">
    <citation type="journal article" date="2014" name="Int. J. Syst. Evol. Microbiol.">
        <title>Complete genome sequence of Corynebacterium casei LMG S-19264T (=DSM 44701T), isolated from a smear-ripened cheese.</title>
        <authorList>
            <consortium name="US DOE Joint Genome Institute (JGI-PGF)"/>
            <person name="Walter F."/>
            <person name="Albersmeier A."/>
            <person name="Kalinowski J."/>
            <person name="Ruckert C."/>
        </authorList>
    </citation>
    <scope>NUCLEOTIDE SEQUENCE</scope>
    <source>
        <strain evidence="5">JCM 4646</strain>
    </source>
</reference>
<name>A0A919FI60_9ACTN</name>
<dbReference type="InterPro" id="IPR046335">
    <property type="entry name" value="LacI/GalR-like_sensor"/>
</dbReference>
<evidence type="ECO:0000313" key="5">
    <source>
        <dbReference type="EMBL" id="GHH66009.1"/>
    </source>
</evidence>
<dbReference type="SUPFAM" id="SSF53822">
    <property type="entry name" value="Periplasmic binding protein-like I"/>
    <property type="match status" value="1"/>
</dbReference>
<evidence type="ECO:0000256" key="1">
    <source>
        <dbReference type="ARBA" id="ARBA00023015"/>
    </source>
</evidence>
<dbReference type="InterPro" id="IPR010982">
    <property type="entry name" value="Lambda_DNA-bd_dom_sf"/>
</dbReference>
<protein>
    <submittedName>
        <fullName evidence="5">LacI family transcriptional regulator</fullName>
    </submittedName>
</protein>
<dbReference type="AlphaFoldDB" id="A0A919FI60"/>
<dbReference type="RefSeq" id="WP_190210386.1">
    <property type="nucleotide sequence ID" value="NZ_BNBO01000007.1"/>
</dbReference>
<dbReference type="SMART" id="SM00354">
    <property type="entry name" value="HTH_LACI"/>
    <property type="match status" value="1"/>
</dbReference>
<accession>A0A919FI60</accession>
<keyword evidence="3" id="KW-0804">Transcription</keyword>
<dbReference type="CDD" id="cd01392">
    <property type="entry name" value="HTH_LacI"/>
    <property type="match status" value="1"/>
</dbReference>
<dbReference type="CDD" id="cd06267">
    <property type="entry name" value="PBP1_LacI_sugar_binding-like"/>
    <property type="match status" value="1"/>
</dbReference>
<dbReference type="SUPFAM" id="SSF47413">
    <property type="entry name" value="lambda repressor-like DNA-binding domains"/>
    <property type="match status" value="1"/>
</dbReference>
<evidence type="ECO:0000256" key="2">
    <source>
        <dbReference type="ARBA" id="ARBA00023125"/>
    </source>
</evidence>
<keyword evidence="2" id="KW-0238">DNA-binding</keyword>
<dbReference type="GO" id="GO:0000976">
    <property type="term" value="F:transcription cis-regulatory region binding"/>
    <property type="evidence" value="ECO:0007669"/>
    <property type="project" value="TreeGrafter"/>
</dbReference>
<evidence type="ECO:0000256" key="3">
    <source>
        <dbReference type="ARBA" id="ARBA00023163"/>
    </source>
</evidence>
<gene>
    <name evidence="5" type="primary">lacI</name>
    <name evidence="5" type="ORF">GCM10018781_19150</name>
</gene>
<dbReference type="EMBL" id="BNBO01000007">
    <property type="protein sequence ID" value="GHH66009.1"/>
    <property type="molecule type" value="Genomic_DNA"/>
</dbReference>
<organism evidence="5 6">
    <name type="scientific">Kitasatospora indigofera</name>
    <dbReference type="NCBI Taxonomy" id="67307"/>
    <lineage>
        <taxon>Bacteria</taxon>
        <taxon>Bacillati</taxon>
        <taxon>Actinomycetota</taxon>
        <taxon>Actinomycetes</taxon>
        <taxon>Kitasatosporales</taxon>
        <taxon>Streptomycetaceae</taxon>
        <taxon>Kitasatospora</taxon>
    </lineage>
</organism>
<dbReference type="Pfam" id="PF13377">
    <property type="entry name" value="Peripla_BP_3"/>
    <property type="match status" value="1"/>
</dbReference>
<reference evidence="5" key="2">
    <citation type="submission" date="2020-09" db="EMBL/GenBank/DDBJ databases">
        <authorList>
            <person name="Sun Q."/>
            <person name="Ohkuma M."/>
        </authorList>
    </citation>
    <scope>NUCLEOTIDE SEQUENCE</scope>
    <source>
        <strain evidence="5">JCM 4646</strain>
    </source>
</reference>
<dbReference type="Gene3D" id="1.10.260.40">
    <property type="entry name" value="lambda repressor-like DNA-binding domains"/>
    <property type="match status" value="1"/>
</dbReference>
<evidence type="ECO:0000259" key="4">
    <source>
        <dbReference type="PROSITE" id="PS50932"/>
    </source>
</evidence>
<dbReference type="Gene3D" id="3.40.50.2300">
    <property type="match status" value="2"/>
</dbReference>
<sequence length="353" mass="36858">MANPRSTTRAGRSTGAVTLQRVAEHAGVSIATASRVLHGGGSRTVGEELRRRVESAARELGYVSNAPAQALARSATSVVGLIVHDVADPYFAAIAAGAMRAARRQRLMIMIAATFRDPELEIEYVRSLRAQRARALLLAGSGTDDRSLTDRLAAELAGFREDGGRVACIGERGAGPAVPLDHAGGAARAATELWRLGHRRIGVVAGPAELLTVQQRLAGARQALAQLGGELPDSRVVFADFTRAGGREAALELLAREPGLTAVLALNDVMAAGVLAAVQDDLGRAVPGDVSVVGFDDVPFAVDLRPALTTVRLPLEEAGERAVQLVVEEAPADRPPLGVSLVVRDSTGPAPQR</sequence>
<dbReference type="PANTHER" id="PTHR30146:SF153">
    <property type="entry name" value="LACTOSE OPERON REPRESSOR"/>
    <property type="match status" value="1"/>
</dbReference>
<dbReference type="Proteomes" id="UP000617734">
    <property type="component" value="Unassembled WGS sequence"/>
</dbReference>
<feature type="domain" description="HTH lacI-type" evidence="4">
    <location>
        <begin position="17"/>
        <end position="73"/>
    </location>
</feature>